<keyword evidence="2" id="KW-0418">Kinase</keyword>
<sequence length="415" mass="45371">MFTAVISIRWEHLLKKIKNNNLKNKILKQLFFNQSLSCLDLSEQVNKSIPFVTKVINEMIEENIVIEDGYAPSSGGRRPLMYSLKPNEMFIVSVAMDQLTTRITIIDSLNNYVKPLETYELLLKDNDNAIPQLIEYIKDYIQRSGIPEKKIIGVGIGMPGFIDTEKGVNYTFLPTSDKSLQEQLSEALSLPVFIDNDSSLIALAELKFGMAKSKQTALVINMSWGVGLGMILNGELFRGHTGFAGEFSHIPTSENDTLCSCGKRGCLETEASLLLVAQKALDEVKSGTVTSLSTILEMSPKNAAKAIMEAANKGDQYAVELFLNVGYALGKGVAILIHIINPEVIIISGRGAEIGKILLPSIQQALHKYAIPRLADSTALSISSMGFDAEIIGAAALVIENLDKATSEPVQELMD</sequence>
<evidence type="ECO:0000313" key="3">
    <source>
        <dbReference type="Proteomes" id="UP000007590"/>
    </source>
</evidence>
<keyword evidence="3" id="KW-1185">Reference proteome</keyword>
<comment type="similarity">
    <text evidence="1">Belongs to the ROK (NagC/XylR) family.</text>
</comment>
<dbReference type="AlphaFoldDB" id="H8KS07"/>
<dbReference type="PANTHER" id="PTHR18964:SF149">
    <property type="entry name" value="BIFUNCTIONAL UDP-N-ACETYLGLUCOSAMINE 2-EPIMERASE_N-ACETYLMANNOSAMINE KINASE"/>
    <property type="match status" value="1"/>
</dbReference>
<dbReference type="STRING" id="929556.Solca_2766"/>
<dbReference type="InterPro" id="IPR036390">
    <property type="entry name" value="WH_DNA-bd_sf"/>
</dbReference>
<dbReference type="EMBL" id="CP003349">
    <property type="protein sequence ID" value="AFD07795.1"/>
    <property type="molecule type" value="Genomic_DNA"/>
</dbReference>
<name>H8KS07_SOLCM</name>
<evidence type="ECO:0000313" key="2">
    <source>
        <dbReference type="EMBL" id="AFD07795.1"/>
    </source>
</evidence>
<dbReference type="Gene3D" id="1.10.10.10">
    <property type="entry name" value="Winged helix-like DNA-binding domain superfamily/Winged helix DNA-binding domain"/>
    <property type="match status" value="1"/>
</dbReference>
<dbReference type="GO" id="GO:0016301">
    <property type="term" value="F:kinase activity"/>
    <property type="evidence" value="ECO:0007669"/>
    <property type="project" value="UniProtKB-KW"/>
</dbReference>
<gene>
    <name evidence="2" type="ordered locus">Solca_2766</name>
</gene>
<dbReference type="OrthoDB" id="9810372at2"/>
<dbReference type="RefSeq" id="WP_014681022.1">
    <property type="nucleotide sequence ID" value="NC_017770.1"/>
</dbReference>
<dbReference type="InterPro" id="IPR043129">
    <property type="entry name" value="ATPase_NBD"/>
</dbReference>
<reference evidence="2" key="1">
    <citation type="submission" date="2012-02" db="EMBL/GenBank/DDBJ databases">
        <title>The complete genome of Solitalea canadensis DSM 3403.</title>
        <authorList>
            <consortium name="US DOE Joint Genome Institute (JGI-PGF)"/>
            <person name="Lucas S."/>
            <person name="Copeland A."/>
            <person name="Lapidus A."/>
            <person name="Glavina del Rio T."/>
            <person name="Dalin E."/>
            <person name="Tice H."/>
            <person name="Bruce D."/>
            <person name="Goodwin L."/>
            <person name="Pitluck S."/>
            <person name="Peters L."/>
            <person name="Ovchinnikova G."/>
            <person name="Lu M."/>
            <person name="Kyrpides N."/>
            <person name="Mavromatis K."/>
            <person name="Ivanova N."/>
            <person name="Brettin T."/>
            <person name="Detter J.C."/>
            <person name="Han C."/>
            <person name="Larimer F."/>
            <person name="Land M."/>
            <person name="Hauser L."/>
            <person name="Markowitz V."/>
            <person name="Cheng J.-F."/>
            <person name="Hugenholtz P."/>
            <person name="Woyke T."/>
            <person name="Wu D."/>
            <person name="Spring S."/>
            <person name="Schroeder M."/>
            <person name="Kopitz M."/>
            <person name="Brambilla E."/>
            <person name="Klenk H.-P."/>
            <person name="Eisen J.A."/>
        </authorList>
    </citation>
    <scope>NUCLEOTIDE SEQUENCE</scope>
    <source>
        <strain evidence="2">DSM 3403</strain>
    </source>
</reference>
<proteinExistence type="inferred from homology"/>
<dbReference type="KEGG" id="scn:Solca_2766"/>
<accession>H8KS07</accession>
<dbReference type="eggNOG" id="COG1940">
    <property type="taxonomic scope" value="Bacteria"/>
</dbReference>
<dbReference type="SUPFAM" id="SSF53067">
    <property type="entry name" value="Actin-like ATPase domain"/>
    <property type="match status" value="1"/>
</dbReference>
<dbReference type="Proteomes" id="UP000007590">
    <property type="component" value="Chromosome"/>
</dbReference>
<dbReference type="PANTHER" id="PTHR18964">
    <property type="entry name" value="ROK (REPRESSOR, ORF, KINASE) FAMILY"/>
    <property type="match status" value="1"/>
</dbReference>
<dbReference type="Gene3D" id="3.30.420.40">
    <property type="match status" value="2"/>
</dbReference>
<protein>
    <submittedName>
        <fullName evidence="2">Transcriptional regulator/sugar kinase</fullName>
    </submittedName>
</protein>
<dbReference type="InterPro" id="IPR000600">
    <property type="entry name" value="ROK"/>
</dbReference>
<dbReference type="SUPFAM" id="SSF46785">
    <property type="entry name" value="Winged helix' DNA-binding domain"/>
    <property type="match status" value="1"/>
</dbReference>
<dbReference type="InterPro" id="IPR036388">
    <property type="entry name" value="WH-like_DNA-bd_sf"/>
</dbReference>
<keyword evidence="2" id="KW-0808">Transferase</keyword>
<organism evidence="2 3">
    <name type="scientific">Solitalea canadensis (strain ATCC 29591 / DSM 3403 / JCM 21819 / LMG 8368 / NBRC 15130 / NCIMB 12057 / USAM 9D)</name>
    <name type="common">Flexibacter canadensis</name>
    <dbReference type="NCBI Taxonomy" id="929556"/>
    <lineage>
        <taxon>Bacteria</taxon>
        <taxon>Pseudomonadati</taxon>
        <taxon>Bacteroidota</taxon>
        <taxon>Sphingobacteriia</taxon>
        <taxon>Sphingobacteriales</taxon>
        <taxon>Sphingobacteriaceae</taxon>
        <taxon>Solitalea</taxon>
    </lineage>
</organism>
<evidence type="ECO:0000256" key="1">
    <source>
        <dbReference type="ARBA" id="ARBA00006479"/>
    </source>
</evidence>
<dbReference type="Pfam" id="PF00480">
    <property type="entry name" value="ROK"/>
    <property type="match status" value="1"/>
</dbReference>
<dbReference type="HOGENOM" id="CLU_036604_13_1_10"/>